<proteinExistence type="predicted"/>
<gene>
    <name evidence="1" type="ORF">COMA2_170105</name>
</gene>
<dbReference type="EMBL" id="CZPZ01000009">
    <property type="protein sequence ID" value="CUS34624.1"/>
    <property type="molecule type" value="Genomic_DNA"/>
</dbReference>
<organism evidence="1 2">
    <name type="scientific">Candidatus Nitrospira nitrificans</name>
    <dbReference type="NCBI Taxonomy" id="1742973"/>
    <lineage>
        <taxon>Bacteria</taxon>
        <taxon>Pseudomonadati</taxon>
        <taxon>Nitrospirota</taxon>
        <taxon>Nitrospiria</taxon>
        <taxon>Nitrospirales</taxon>
        <taxon>Nitrospiraceae</taxon>
        <taxon>Nitrospira</taxon>
    </lineage>
</organism>
<evidence type="ECO:0000313" key="1">
    <source>
        <dbReference type="EMBL" id="CUS34624.1"/>
    </source>
</evidence>
<reference evidence="2" key="1">
    <citation type="submission" date="2015-10" db="EMBL/GenBank/DDBJ databases">
        <authorList>
            <person name="Luecker S."/>
            <person name="Luecker S."/>
        </authorList>
    </citation>
    <scope>NUCLEOTIDE SEQUENCE [LARGE SCALE GENOMIC DNA]</scope>
</reference>
<protein>
    <submittedName>
        <fullName evidence="1">Uncharacterized protein</fullName>
    </submittedName>
</protein>
<keyword evidence="2" id="KW-1185">Reference proteome</keyword>
<name>A0A0S4LDE8_9BACT</name>
<dbReference type="AlphaFoldDB" id="A0A0S4LDE8"/>
<dbReference type="STRING" id="1742973.COMA2_170105"/>
<accession>A0A0S4LDE8</accession>
<dbReference type="Proteomes" id="UP000198736">
    <property type="component" value="Unassembled WGS sequence"/>
</dbReference>
<evidence type="ECO:0000313" key="2">
    <source>
        <dbReference type="Proteomes" id="UP000198736"/>
    </source>
</evidence>
<sequence length="29" mass="3174">MTLTKVLSLVTCVLMLSVFVSTQMITDQA</sequence>